<dbReference type="Gene3D" id="3.40.50.300">
    <property type="entry name" value="P-loop containing nucleotide triphosphate hydrolases"/>
    <property type="match status" value="2"/>
</dbReference>
<dbReference type="RefSeq" id="WP_323124148.1">
    <property type="nucleotide sequence ID" value="NZ_JAYESH010000004.1"/>
</dbReference>
<keyword evidence="2" id="KW-1185">Reference proteome</keyword>
<dbReference type="SUPFAM" id="SSF52540">
    <property type="entry name" value="P-loop containing nucleoside triphosphate hydrolases"/>
    <property type="match status" value="1"/>
</dbReference>
<evidence type="ECO:0000313" key="1">
    <source>
        <dbReference type="EMBL" id="MEB3514783.1"/>
    </source>
</evidence>
<evidence type="ECO:0000313" key="2">
    <source>
        <dbReference type="Proteomes" id="UP001348098"/>
    </source>
</evidence>
<keyword evidence="1" id="KW-0808">Transferase</keyword>
<reference evidence="1 2" key="1">
    <citation type="submission" date="2023-12" db="EMBL/GenBank/DDBJ databases">
        <title>novel species in genus Nocarida.</title>
        <authorList>
            <person name="Li Z."/>
        </authorList>
    </citation>
    <scope>NUCLEOTIDE SEQUENCE [LARGE SCALE GENOMIC DNA]</scope>
    <source>
        <strain evidence="1 2">CDC186</strain>
    </source>
</reference>
<keyword evidence="1" id="KW-0418">Kinase</keyword>
<accession>A0ABU6B4R9</accession>
<sequence>MAAEFVDRPLSWLVRRVLDRAARGRYLLGIAGPPGAGKSTLSVALRDAINLAAGDAVAEIAPMDGYHLSNDVLRATESLARKGEPDTFDVDGYVSGLRRLRATPVGEPVPWPTFDRSIDAPVPGGVVFDRQSIVLTEGNYLLLDDFGTRRWSVVRPLLDECWYLDAAREVLGKRLLHRHIRGGRTPALAHDKVHNSDLRNADLVAATRQRADLVLRWNAGSHTVAVPPSAADPSSS</sequence>
<comment type="caution">
    <text evidence="1">The sequence shown here is derived from an EMBL/GenBank/DDBJ whole genome shotgun (WGS) entry which is preliminary data.</text>
</comment>
<dbReference type="NCBIfam" id="NF006743">
    <property type="entry name" value="PRK09270.1-2"/>
    <property type="match status" value="1"/>
</dbReference>
<dbReference type="PANTHER" id="PTHR10285">
    <property type="entry name" value="URIDINE KINASE"/>
    <property type="match status" value="1"/>
</dbReference>
<dbReference type="EMBL" id="JAYKYQ010000022">
    <property type="protein sequence ID" value="MEB3514783.1"/>
    <property type="molecule type" value="Genomic_DNA"/>
</dbReference>
<name>A0ABU6B4R9_9NOCA</name>
<dbReference type="GO" id="GO:0016301">
    <property type="term" value="F:kinase activity"/>
    <property type="evidence" value="ECO:0007669"/>
    <property type="project" value="UniProtKB-KW"/>
</dbReference>
<gene>
    <name evidence="1" type="ORF">U3653_32570</name>
</gene>
<dbReference type="Proteomes" id="UP001348098">
    <property type="component" value="Unassembled WGS sequence"/>
</dbReference>
<protein>
    <submittedName>
        <fullName evidence="1">Nucleoside/nucleotide kinase family protein</fullName>
    </submittedName>
</protein>
<dbReference type="InterPro" id="IPR027417">
    <property type="entry name" value="P-loop_NTPase"/>
</dbReference>
<organism evidence="1 2">
    <name type="scientific">Nocardia implantans</name>
    <dbReference type="NCBI Taxonomy" id="3108168"/>
    <lineage>
        <taxon>Bacteria</taxon>
        <taxon>Bacillati</taxon>
        <taxon>Actinomycetota</taxon>
        <taxon>Actinomycetes</taxon>
        <taxon>Mycobacteriales</taxon>
        <taxon>Nocardiaceae</taxon>
        <taxon>Nocardia</taxon>
    </lineage>
</organism>
<proteinExistence type="predicted"/>